<dbReference type="EMBL" id="BKCP01011625">
    <property type="protein sequence ID" value="GER54847.1"/>
    <property type="molecule type" value="Genomic_DNA"/>
</dbReference>
<dbReference type="Proteomes" id="UP000325081">
    <property type="component" value="Unassembled WGS sequence"/>
</dbReference>
<proteinExistence type="predicted"/>
<protein>
    <submittedName>
        <fullName evidence="1">Nuclear poly(A) polymerase</fullName>
    </submittedName>
</protein>
<reference evidence="2" key="1">
    <citation type="journal article" date="2019" name="Curr. Biol.">
        <title>Genome Sequence of Striga asiatica Provides Insight into the Evolution of Plant Parasitism.</title>
        <authorList>
            <person name="Yoshida S."/>
            <person name="Kim S."/>
            <person name="Wafula E.K."/>
            <person name="Tanskanen J."/>
            <person name="Kim Y.M."/>
            <person name="Honaas L."/>
            <person name="Yang Z."/>
            <person name="Spallek T."/>
            <person name="Conn C.E."/>
            <person name="Ichihashi Y."/>
            <person name="Cheong K."/>
            <person name="Cui S."/>
            <person name="Der J.P."/>
            <person name="Gundlach H."/>
            <person name="Jiao Y."/>
            <person name="Hori C."/>
            <person name="Ishida J.K."/>
            <person name="Kasahara H."/>
            <person name="Kiba T."/>
            <person name="Kim M.S."/>
            <person name="Koo N."/>
            <person name="Laohavisit A."/>
            <person name="Lee Y.H."/>
            <person name="Lumba S."/>
            <person name="McCourt P."/>
            <person name="Mortimer J.C."/>
            <person name="Mutuku J.M."/>
            <person name="Nomura T."/>
            <person name="Sasaki-Sekimoto Y."/>
            <person name="Seto Y."/>
            <person name="Wang Y."/>
            <person name="Wakatake T."/>
            <person name="Sakakibara H."/>
            <person name="Demura T."/>
            <person name="Yamaguchi S."/>
            <person name="Yoneyama K."/>
            <person name="Manabe R.I."/>
            <person name="Nelson D.C."/>
            <person name="Schulman A.H."/>
            <person name="Timko M.P."/>
            <person name="dePamphilis C.W."/>
            <person name="Choi D."/>
            <person name="Shirasu K."/>
        </authorList>
    </citation>
    <scope>NUCLEOTIDE SEQUENCE [LARGE SCALE GENOMIC DNA]</scope>
    <source>
        <strain evidence="2">cv. UVA1</strain>
    </source>
</reference>
<sequence length="138" mass="15697">MRRGTMKKETTFMRVDSLARDIFKSFESVRKEVKIAVRCLGEDEDIIRVLSFGGFRLGMGDAGKNIPKGGPVPGFKIMLKPGKLMKKFVKAERRGWDGPRVFDYLEEKVVPSPHILETEGGFRFGRKRAKFAKQSIMV</sequence>
<accession>A0A5A7RE13</accession>
<gene>
    <name evidence="1" type="ORF">STAS_32473</name>
</gene>
<organism evidence="1 2">
    <name type="scientific">Striga asiatica</name>
    <name type="common">Asiatic witchweed</name>
    <name type="synonym">Buchnera asiatica</name>
    <dbReference type="NCBI Taxonomy" id="4170"/>
    <lineage>
        <taxon>Eukaryota</taxon>
        <taxon>Viridiplantae</taxon>
        <taxon>Streptophyta</taxon>
        <taxon>Embryophyta</taxon>
        <taxon>Tracheophyta</taxon>
        <taxon>Spermatophyta</taxon>
        <taxon>Magnoliopsida</taxon>
        <taxon>eudicotyledons</taxon>
        <taxon>Gunneridae</taxon>
        <taxon>Pentapetalae</taxon>
        <taxon>asterids</taxon>
        <taxon>lamiids</taxon>
        <taxon>Lamiales</taxon>
        <taxon>Orobanchaceae</taxon>
        <taxon>Buchnereae</taxon>
        <taxon>Striga</taxon>
    </lineage>
</organism>
<evidence type="ECO:0000313" key="1">
    <source>
        <dbReference type="EMBL" id="GER54847.1"/>
    </source>
</evidence>
<comment type="caution">
    <text evidence="1">The sequence shown here is derived from an EMBL/GenBank/DDBJ whole genome shotgun (WGS) entry which is preliminary data.</text>
</comment>
<name>A0A5A7RE13_STRAF</name>
<evidence type="ECO:0000313" key="2">
    <source>
        <dbReference type="Proteomes" id="UP000325081"/>
    </source>
</evidence>
<dbReference type="AlphaFoldDB" id="A0A5A7RE13"/>
<keyword evidence="2" id="KW-1185">Reference proteome</keyword>